<feature type="domain" description="TMEM131 second Ig-like" evidence="10">
    <location>
        <begin position="153"/>
        <end position="244"/>
    </location>
</feature>
<feature type="compositionally biased region" description="Low complexity" evidence="7">
    <location>
        <begin position="1311"/>
        <end position="1322"/>
    </location>
</feature>
<evidence type="ECO:0000256" key="4">
    <source>
        <dbReference type="ARBA" id="ARBA00022729"/>
    </source>
</evidence>
<evidence type="ECO:0000313" key="12">
    <source>
        <dbReference type="EMBL" id="CRK89771.1"/>
    </source>
</evidence>
<accession>A0A1J1HP90</accession>
<feature type="compositionally biased region" description="Polar residues" evidence="7">
    <location>
        <begin position="1394"/>
        <end position="1403"/>
    </location>
</feature>
<protein>
    <submittedName>
        <fullName evidence="12">CLUMA_CG003383, isoform A</fullName>
    </submittedName>
</protein>
<feature type="compositionally biased region" description="Polar residues" evidence="7">
    <location>
        <begin position="1330"/>
        <end position="1345"/>
    </location>
</feature>
<dbReference type="Pfam" id="PF24495">
    <property type="entry name" value="Ig_TMEM131_2"/>
    <property type="match status" value="1"/>
</dbReference>
<evidence type="ECO:0000256" key="3">
    <source>
        <dbReference type="ARBA" id="ARBA00022692"/>
    </source>
</evidence>
<keyword evidence="13" id="KW-1185">Reference proteome</keyword>
<dbReference type="EMBL" id="CVRI01000014">
    <property type="protein sequence ID" value="CRK89771.1"/>
    <property type="molecule type" value="Genomic_DNA"/>
</dbReference>
<feature type="compositionally biased region" description="Polar residues" evidence="7">
    <location>
        <begin position="1189"/>
        <end position="1198"/>
    </location>
</feature>
<feature type="signal peptide" evidence="8">
    <location>
        <begin position="1"/>
        <end position="21"/>
    </location>
</feature>
<organism evidence="12 13">
    <name type="scientific">Clunio marinus</name>
    <dbReference type="NCBI Taxonomy" id="568069"/>
    <lineage>
        <taxon>Eukaryota</taxon>
        <taxon>Metazoa</taxon>
        <taxon>Ecdysozoa</taxon>
        <taxon>Arthropoda</taxon>
        <taxon>Hexapoda</taxon>
        <taxon>Insecta</taxon>
        <taxon>Pterygota</taxon>
        <taxon>Neoptera</taxon>
        <taxon>Endopterygota</taxon>
        <taxon>Diptera</taxon>
        <taxon>Nematocera</taxon>
        <taxon>Chironomoidea</taxon>
        <taxon>Chironomidae</taxon>
        <taxon>Clunio</taxon>
    </lineage>
</organism>
<keyword evidence="5" id="KW-1133">Transmembrane helix</keyword>
<evidence type="ECO:0000259" key="11">
    <source>
        <dbReference type="Pfam" id="PF24501"/>
    </source>
</evidence>
<feature type="compositionally biased region" description="Low complexity" evidence="7">
    <location>
        <begin position="1427"/>
        <end position="1450"/>
    </location>
</feature>
<keyword evidence="4 8" id="KW-0732">Signal</keyword>
<feature type="domain" description="Transmembrane protein 131-like N-terminal" evidence="9">
    <location>
        <begin position="52"/>
        <end position="135"/>
    </location>
</feature>
<evidence type="ECO:0000259" key="9">
    <source>
        <dbReference type="Pfam" id="PF12371"/>
    </source>
</evidence>
<evidence type="ECO:0000256" key="1">
    <source>
        <dbReference type="ARBA" id="ARBA00004479"/>
    </source>
</evidence>
<dbReference type="Pfam" id="PF12371">
    <property type="entry name" value="TMEM131_like_N"/>
    <property type="match status" value="1"/>
</dbReference>
<feature type="compositionally biased region" description="Low complexity" evidence="7">
    <location>
        <begin position="1624"/>
        <end position="1634"/>
    </location>
</feature>
<dbReference type="PANTHER" id="PTHR22050">
    <property type="entry name" value="RW1 PROTEIN HOMOLOG"/>
    <property type="match status" value="1"/>
</dbReference>
<feature type="region of interest" description="Disordered" evidence="7">
    <location>
        <begin position="1393"/>
        <end position="1412"/>
    </location>
</feature>
<comment type="subcellular location">
    <subcellularLocation>
        <location evidence="1">Membrane</location>
        <topology evidence="1">Single-pass type I membrane protein</topology>
    </subcellularLocation>
</comment>
<dbReference type="InterPro" id="IPR056311">
    <property type="entry name" value="TMEM131_Ig_2"/>
</dbReference>
<reference evidence="12 13" key="1">
    <citation type="submission" date="2015-04" db="EMBL/GenBank/DDBJ databases">
        <authorList>
            <person name="Syromyatnikov M.Y."/>
            <person name="Popov V.N."/>
        </authorList>
    </citation>
    <scope>NUCLEOTIDE SEQUENCE [LARGE SCALE GENOMIC DNA]</scope>
</reference>
<dbReference type="PANTHER" id="PTHR22050:SF0">
    <property type="entry name" value="TRANSMEMBRANE PROTEIN 131 HOMOLOG"/>
    <property type="match status" value="1"/>
</dbReference>
<feature type="region of interest" description="Disordered" evidence="7">
    <location>
        <begin position="1469"/>
        <end position="1500"/>
    </location>
</feature>
<feature type="compositionally biased region" description="Basic and acidic residues" evidence="7">
    <location>
        <begin position="1214"/>
        <end position="1234"/>
    </location>
</feature>
<feature type="compositionally biased region" description="Polar residues" evidence="7">
    <location>
        <begin position="1478"/>
        <end position="1500"/>
    </location>
</feature>
<feature type="compositionally biased region" description="Polar residues" evidence="7">
    <location>
        <begin position="1648"/>
        <end position="1671"/>
    </location>
</feature>
<dbReference type="Proteomes" id="UP000183832">
    <property type="component" value="Unassembled WGS sequence"/>
</dbReference>
<evidence type="ECO:0000256" key="6">
    <source>
        <dbReference type="ARBA" id="ARBA00023136"/>
    </source>
</evidence>
<proteinExistence type="inferred from homology"/>
<evidence type="ECO:0000259" key="10">
    <source>
        <dbReference type="Pfam" id="PF24495"/>
    </source>
</evidence>
<feature type="region of interest" description="Disordered" evidence="7">
    <location>
        <begin position="1427"/>
        <end position="1456"/>
    </location>
</feature>
<feature type="region of interest" description="Disordered" evidence="7">
    <location>
        <begin position="1605"/>
        <end position="1671"/>
    </location>
</feature>
<keyword evidence="3" id="KW-0812">Transmembrane</keyword>
<dbReference type="Pfam" id="PF24501">
    <property type="entry name" value="Ig_TMEM131L_5"/>
    <property type="match status" value="1"/>
</dbReference>
<name>A0A1J1HP90_9DIPT</name>
<feature type="chain" id="PRO_5011955604" evidence="8">
    <location>
        <begin position="22"/>
        <end position="1705"/>
    </location>
</feature>
<evidence type="ECO:0000256" key="5">
    <source>
        <dbReference type="ARBA" id="ARBA00022989"/>
    </source>
</evidence>
<feature type="region of interest" description="Disordered" evidence="7">
    <location>
        <begin position="1564"/>
        <end position="1588"/>
    </location>
</feature>
<feature type="region of interest" description="Disordered" evidence="7">
    <location>
        <begin position="1186"/>
        <end position="1372"/>
    </location>
</feature>
<feature type="compositionally biased region" description="Low complexity" evidence="7">
    <location>
        <begin position="1244"/>
        <end position="1259"/>
    </location>
</feature>
<feature type="domain" description="TMEM131L fifth Ig-like" evidence="11">
    <location>
        <begin position="963"/>
        <end position="1027"/>
    </location>
</feature>
<dbReference type="GO" id="GO:0016020">
    <property type="term" value="C:membrane"/>
    <property type="evidence" value="ECO:0007669"/>
    <property type="project" value="UniProtKB-SubCell"/>
</dbReference>
<comment type="similarity">
    <text evidence="2">Belongs to the TMEM131 family.</text>
</comment>
<evidence type="ECO:0000313" key="13">
    <source>
        <dbReference type="Proteomes" id="UP000183832"/>
    </source>
</evidence>
<gene>
    <name evidence="12" type="ORF">CLUMA_CG003383</name>
</gene>
<dbReference type="InterPro" id="IPR055437">
    <property type="entry name" value="TMEM131L_Ig_5"/>
</dbReference>
<dbReference type="STRING" id="568069.A0A1J1HP90"/>
<sequence length="1705" mass="191677">MMLKMLITVFILLEIISFAKSGRDEFSHDSYAEKLENLATESINSQDALTSLQFQPKTLDFLQRSIGDPHNQVVILFNKHKHKKVYLGSITGSSSDFYSSFFEDKVIPPESNTTFKVVFLPRQLGETNSSFIIHTSFGAINYQVRGIGVECQYKLRPIIGIKLPLNATVSPEIQLYNPHDFALQISEIYSSGGDFQLELPNVSSSGQEGDYKLWEIPPYTSKPIIRVRFHGYRAGNHTAYVRIKIAGTSQMDEKMLVVPIEIEITNETGIYSQVPLLDFGTVGVNDGVRKYVYNLLNSGSTSISIKNWGVESVYESVKSSQCVNVDVVQFSRRNFTDHFTVEIDWSKCSNLPNVVSGHIFLTADQTIDDEVNEITYKIPFFGQVIDGNLGFKPYDLMFLRSDKKTYETSRSILVKNKYNVPLAITNLTVPESSSRYFKLTGFKPFVLQPGSFAKLLDIQPLSILQIFFNQTTLEESFRIVTNMTYYDIPITSYTGLLRRIVPVDFARERSQIDEKALNFGALLPVSKNSELLIAFVNENPIPIDIKDWRADITNGNGPAQITSLQRGCSKMSLDDLVFCNPVKPGEWIVFAISVKSSVVGSFTGNFWVKTQFEDIITPVKFSTAMGRLELKSKMIFDDCFPGKICSLNVQAYSTFMKKMYVEGIAVDMDGISYEFAVKGPNELPEILPNIDTDVGKLFFNPKDVLCKKRSTCYTSFDALSRPHGEAWMRTLTNFTAYSLWDNERMKNQLNSFMEVKQSLKQMQFRLTTSQIRRYEFNASINFVWPRLISGNVEFPFVQINKLETRFIEIYNPSNQLLYIHFVLHNVSQHGDKVTVLPEALRDCPNCLLSHESPFSFNSSINKEVFMDEVMPRSYLKVGIDLFATTPGTYSTLLYMRNNLTVVEAVWLSARAVVPQFKFGNRKPGNATPLQFEISEKHLKLCEKKSSAGANMLISSKRTFTAKNYGEVPLVISGMRVENDLCLGYGFKVLNCEPFQLMPNESKKIEIAFSPDFTLSRVVRTLNFDTSIGTSVNFTLIGTVASSALEMCSKNIQRPHWEPDFKRNALMVLWVALILVVLASAIDSDRILKEHMRIITREKGPIQPPLDLRQIGLEANSAIDGTTTTCFASTTNQERLNNLNNHQTSSSLNNIRKRLTMTKKNDVSSETFLNGRFNLNKEWSELRKKFMSTAKVTPSSNNEQQQQQPQATKTSPRPVRHDINKTKNHQDNNPKESKKVSIVSEDDSLSSSSSSKENCEVSSSKVIQHESPPLNKSKNNNSNSGKKSKVQLNVSEALKDQKNCSQTPKAVVKPLNTNQNQNKNQQTAKEVKINKVQTSNNNVTPSNAKINNGDLKSHSPTSNASSSEGNQQQNHHHGNNINEIIADTVGNDANCIAKNETQQPQQQRKYGKTSGRDKKNLLNTQQQQNATQNNCIHQNGINNINNNNNNNSKRGSSKDNNNKQFLYRQNMSSTFGNDRKLSNGHQNSYGGAGNNNWNQQPPTSAIWSSTSYSDVVAKPPIDNATSKTTTTANNFVGAMNGMVNGHKHQDHDLIRNSFNRDRYIMMDQDEGSQYGPIGTKKSPSSTPSWEPLSAGINHYSQLAKPSPFISNSTTSSNNLWSPAYRRNDSPTSPSSNWSSPSPPLAVPPGFEQKYQQPTNAQPQQTHQNHSAAVANTQVIPAYDPFKSLSVIWEPSRNERAADNEREPWNQ</sequence>
<dbReference type="InterPro" id="IPR022113">
    <property type="entry name" value="TMEM131L_N"/>
</dbReference>
<dbReference type="InterPro" id="IPR039877">
    <property type="entry name" value="TMEM131-like"/>
</dbReference>
<feature type="compositionally biased region" description="Low complexity" evidence="7">
    <location>
        <begin position="1270"/>
        <end position="1280"/>
    </location>
</feature>
<feature type="compositionally biased region" description="Low complexity" evidence="7">
    <location>
        <begin position="1360"/>
        <end position="1372"/>
    </location>
</feature>
<evidence type="ECO:0000256" key="7">
    <source>
        <dbReference type="SAM" id="MobiDB-lite"/>
    </source>
</evidence>
<keyword evidence="6" id="KW-0472">Membrane</keyword>
<evidence type="ECO:0000256" key="8">
    <source>
        <dbReference type="SAM" id="SignalP"/>
    </source>
</evidence>
<evidence type="ECO:0000256" key="2">
    <source>
        <dbReference type="ARBA" id="ARBA00006682"/>
    </source>
</evidence>
<dbReference type="OrthoDB" id="168404at2759"/>